<organism evidence="1 2">
    <name type="scientific">Caldicellulosiruptor morganii</name>
    <dbReference type="NCBI Taxonomy" id="1387555"/>
    <lineage>
        <taxon>Bacteria</taxon>
        <taxon>Bacillati</taxon>
        <taxon>Bacillota</taxon>
        <taxon>Bacillota incertae sedis</taxon>
        <taxon>Caldicellulosiruptorales</taxon>
        <taxon>Caldicellulosiruptoraceae</taxon>
        <taxon>Caldicellulosiruptor</taxon>
    </lineage>
</organism>
<evidence type="ECO:0000313" key="2">
    <source>
        <dbReference type="Proteomes" id="UP001164909"/>
    </source>
</evidence>
<protein>
    <recommendedName>
        <fullName evidence="3">Thiazolylpeptide-type bacteriocin</fullName>
    </recommendedName>
</protein>
<dbReference type="Proteomes" id="UP001164909">
    <property type="component" value="Chromosome"/>
</dbReference>
<evidence type="ECO:0008006" key="3">
    <source>
        <dbReference type="Google" id="ProtNLM"/>
    </source>
</evidence>
<reference evidence="1" key="1">
    <citation type="submission" date="2022-12" db="EMBL/GenBank/DDBJ databases">
        <authorList>
            <person name="Bing R.G."/>
            <person name="Willard D.J."/>
            <person name="Manesh M.J.H."/>
            <person name="Laemthong T."/>
            <person name="Crosby J.R."/>
            <person name="Kelly R.M."/>
        </authorList>
    </citation>
    <scope>NUCLEOTIDE SEQUENCE</scope>
    <source>
        <strain evidence="1">DSM 8990</strain>
    </source>
</reference>
<keyword evidence="2" id="KW-1185">Reference proteome</keyword>
<sequence length="44" mass="4857">MIEKNFLEELKEVLETQDLDLSEIETLEEIVTPASGCGCGGLCR</sequence>
<proteinExistence type="predicted"/>
<name>A0ABY7BRA3_9FIRM</name>
<dbReference type="RefSeq" id="WP_268760838.1">
    <property type="nucleotide sequence ID" value="NZ_CP113865.1"/>
</dbReference>
<accession>A0ABY7BRA3</accession>
<gene>
    <name evidence="1" type="ORF">OTK00_001158</name>
</gene>
<evidence type="ECO:0000313" key="1">
    <source>
        <dbReference type="EMBL" id="WAM34897.1"/>
    </source>
</evidence>
<dbReference type="EMBL" id="CP113865">
    <property type="protein sequence ID" value="WAM34897.1"/>
    <property type="molecule type" value="Genomic_DNA"/>
</dbReference>